<evidence type="ECO:0000256" key="10">
    <source>
        <dbReference type="ARBA" id="ARBA00047899"/>
    </source>
</evidence>
<comment type="catalytic activity">
    <reaction evidence="10">
        <text>L-threonyl-[protein] + ATP = O-phospho-L-threonyl-[protein] + ADP + H(+)</text>
        <dbReference type="Rhea" id="RHEA:46608"/>
        <dbReference type="Rhea" id="RHEA-COMP:11060"/>
        <dbReference type="Rhea" id="RHEA-COMP:11605"/>
        <dbReference type="ChEBI" id="CHEBI:15378"/>
        <dbReference type="ChEBI" id="CHEBI:30013"/>
        <dbReference type="ChEBI" id="CHEBI:30616"/>
        <dbReference type="ChEBI" id="CHEBI:61977"/>
        <dbReference type="ChEBI" id="CHEBI:456216"/>
        <dbReference type="EC" id="2.7.11.1"/>
    </reaction>
</comment>
<evidence type="ECO:0000256" key="11">
    <source>
        <dbReference type="ARBA" id="ARBA00048679"/>
    </source>
</evidence>
<name>A0A0L7LAY4_OPEBR</name>
<sequence>MDELLKEIQAMSFCNHENVVTYYTSFVVDDELWLILKLLEGGSLLDVIKHKMRVSNCKNGVDIKAGNILLGEDGIVQIADFGVSSWLSTGRDTSHQKVRHTFVGTPCTDDRDTYKAYGKTFRKMIVECLQKDPARRPTASELLKHSFFKKAKDRKYLTQTLFVFGEDTVDGIASELVAAGLVDPLDAVEVSLNLSKLLDSQKTNLDAPKTITFHL</sequence>
<dbReference type="EC" id="2.7.11.1" evidence="3"/>
<dbReference type="GO" id="GO:0004674">
    <property type="term" value="F:protein serine/threonine kinase activity"/>
    <property type="evidence" value="ECO:0007669"/>
    <property type="project" value="UniProtKB-KW"/>
</dbReference>
<accession>A0A0L7LAY4</accession>
<dbReference type="InterPro" id="IPR050629">
    <property type="entry name" value="STE20/SPS1-PAK"/>
</dbReference>
<evidence type="ECO:0000259" key="12">
    <source>
        <dbReference type="SMART" id="SM00220"/>
    </source>
</evidence>
<dbReference type="InterPro" id="IPR000719">
    <property type="entry name" value="Prot_kinase_dom"/>
</dbReference>
<evidence type="ECO:0000256" key="8">
    <source>
        <dbReference type="ARBA" id="ARBA00022777"/>
    </source>
</evidence>
<evidence type="ECO:0000256" key="9">
    <source>
        <dbReference type="ARBA" id="ARBA00022840"/>
    </source>
</evidence>
<dbReference type="Pfam" id="PF07714">
    <property type="entry name" value="PK_Tyr_Ser-Thr"/>
    <property type="match status" value="1"/>
</dbReference>
<dbReference type="SMART" id="SM00220">
    <property type="entry name" value="S_TKc"/>
    <property type="match status" value="1"/>
</dbReference>
<comment type="subcellular location">
    <subcellularLocation>
        <location evidence="1">Cytoplasm</location>
    </subcellularLocation>
</comment>
<evidence type="ECO:0000256" key="1">
    <source>
        <dbReference type="ARBA" id="ARBA00004496"/>
    </source>
</evidence>
<dbReference type="Pfam" id="PF12202">
    <property type="entry name" value="OSR1_C"/>
    <property type="match status" value="1"/>
</dbReference>
<dbReference type="Gene3D" id="3.10.20.90">
    <property type="entry name" value="Phosphatidylinositol 3-kinase Catalytic Subunit, Chain A, domain 1"/>
    <property type="match status" value="1"/>
</dbReference>
<comment type="catalytic activity">
    <reaction evidence="11">
        <text>L-seryl-[protein] + ATP = O-phospho-L-seryl-[protein] + ADP + H(+)</text>
        <dbReference type="Rhea" id="RHEA:17989"/>
        <dbReference type="Rhea" id="RHEA-COMP:9863"/>
        <dbReference type="Rhea" id="RHEA-COMP:11604"/>
        <dbReference type="ChEBI" id="CHEBI:15378"/>
        <dbReference type="ChEBI" id="CHEBI:29999"/>
        <dbReference type="ChEBI" id="CHEBI:30616"/>
        <dbReference type="ChEBI" id="CHEBI:83421"/>
        <dbReference type="ChEBI" id="CHEBI:456216"/>
        <dbReference type="EC" id="2.7.11.1"/>
    </reaction>
</comment>
<comment type="similarity">
    <text evidence="2">Belongs to the protein kinase superfamily. STE Ser/Thr protein kinase family. STE20 subfamily.</text>
</comment>
<dbReference type="PANTHER" id="PTHR48012:SF16">
    <property type="entry name" value="NON-SPECIFIC SERINE_THREONINE PROTEIN KINASE"/>
    <property type="match status" value="1"/>
</dbReference>
<dbReference type="Gene3D" id="1.10.510.10">
    <property type="entry name" value="Transferase(Phosphotransferase) domain 1"/>
    <property type="match status" value="2"/>
</dbReference>
<dbReference type="STRING" id="104452.A0A0L7LAY4"/>
<keyword evidence="6" id="KW-0808">Transferase</keyword>
<comment type="caution">
    <text evidence="13">The sequence shown here is derived from an EMBL/GenBank/DDBJ whole genome shotgun (WGS) entry which is preliminary data.</text>
</comment>
<evidence type="ECO:0000256" key="5">
    <source>
        <dbReference type="ARBA" id="ARBA00022527"/>
    </source>
</evidence>
<dbReference type="InterPro" id="IPR011009">
    <property type="entry name" value="Kinase-like_dom_sf"/>
</dbReference>
<protein>
    <recommendedName>
        <fullName evidence="3">non-specific serine/threonine protein kinase</fullName>
        <ecNumber evidence="3">2.7.11.1</ecNumber>
    </recommendedName>
</protein>
<keyword evidence="4" id="KW-0963">Cytoplasm</keyword>
<evidence type="ECO:0000313" key="14">
    <source>
        <dbReference type="Proteomes" id="UP000037510"/>
    </source>
</evidence>
<feature type="domain" description="Protein kinase" evidence="12">
    <location>
        <begin position="2"/>
        <end position="148"/>
    </location>
</feature>
<keyword evidence="8 13" id="KW-0418">Kinase</keyword>
<reference evidence="13 14" key="1">
    <citation type="journal article" date="2015" name="Genome Biol. Evol.">
        <title>The genome of winter moth (Operophtera brumata) provides a genomic perspective on sexual dimorphism and phenology.</title>
        <authorList>
            <person name="Derks M.F."/>
            <person name="Smit S."/>
            <person name="Salis L."/>
            <person name="Schijlen E."/>
            <person name="Bossers A."/>
            <person name="Mateman C."/>
            <person name="Pijl A.S."/>
            <person name="de Ridder D."/>
            <person name="Groenen M.A."/>
            <person name="Visser M.E."/>
            <person name="Megens H.J."/>
        </authorList>
    </citation>
    <scope>NUCLEOTIDE SEQUENCE [LARGE SCALE GENOMIC DNA]</scope>
    <source>
        <strain evidence="13">WM2013NL</strain>
        <tissue evidence="13">Head and thorax</tissue>
    </source>
</reference>
<evidence type="ECO:0000256" key="7">
    <source>
        <dbReference type="ARBA" id="ARBA00022741"/>
    </source>
</evidence>
<evidence type="ECO:0000256" key="3">
    <source>
        <dbReference type="ARBA" id="ARBA00012513"/>
    </source>
</evidence>
<dbReference type="EMBL" id="JTDY01001909">
    <property type="protein sequence ID" value="KOB72565.1"/>
    <property type="molecule type" value="Genomic_DNA"/>
</dbReference>
<keyword evidence="9" id="KW-0067">ATP-binding</keyword>
<evidence type="ECO:0000256" key="4">
    <source>
        <dbReference type="ARBA" id="ARBA00022490"/>
    </source>
</evidence>
<dbReference type="SUPFAM" id="SSF56112">
    <property type="entry name" value="Protein kinase-like (PK-like)"/>
    <property type="match status" value="1"/>
</dbReference>
<feature type="non-terminal residue" evidence="13">
    <location>
        <position position="215"/>
    </location>
</feature>
<keyword evidence="7" id="KW-0547">Nucleotide-binding</keyword>
<proteinExistence type="inferred from homology"/>
<dbReference type="InterPro" id="IPR024678">
    <property type="entry name" value="Kinase_OSR1/WNK_CCT"/>
</dbReference>
<dbReference type="GO" id="GO:0005524">
    <property type="term" value="F:ATP binding"/>
    <property type="evidence" value="ECO:0007669"/>
    <property type="project" value="UniProtKB-KW"/>
</dbReference>
<keyword evidence="5 13" id="KW-0723">Serine/threonine-protein kinase</keyword>
<dbReference type="AlphaFoldDB" id="A0A0L7LAY4"/>
<evidence type="ECO:0000313" key="13">
    <source>
        <dbReference type="EMBL" id="KOB72565.1"/>
    </source>
</evidence>
<dbReference type="GO" id="GO:0005737">
    <property type="term" value="C:cytoplasm"/>
    <property type="evidence" value="ECO:0007669"/>
    <property type="project" value="UniProtKB-SubCell"/>
</dbReference>
<evidence type="ECO:0000256" key="6">
    <source>
        <dbReference type="ARBA" id="ARBA00022679"/>
    </source>
</evidence>
<organism evidence="13 14">
    <name type="scientific">Operophtera brumata</name>
    <name type="common">Winter moth</name>
    <name type="synonym">Phalaena brumata</name>
    <dbReference type="NCBI Taxonomy" id="104452"/>
    <lineage>
        <taxon>Eukaryota</taxon>
        <taxon>Metazoa</taxon>
        <taxon>Ecdysozoa</taxon>
        <taxon>Arthropoda</taxon>
        <taxon>Hexapoda</taxon>
        <taxon>Insecta</taxon>
        <taxon>Pterygota</taxon>
        <taxon>Neoptera</taxon>
        <taxon>Endopterygota</taxon>
        <taxon>Lepidoptera</taxon>
        <taxon>Glossata</taxon>
        <taxon>Ditrysia</taxon>
        <taxon>Geometroidea</taxon>
        <taxon>Geometridae</taxon>
        <taxon>Larentiinae</taxon>
        <taxon>Operophtera</taxon>
    </lineage>
</organism>
<dbReference type="InterPro" id="IPR001245">
    <property type="entry name" value="Ser-Thr/Tyr_kinase_cat_dom"/>
</dbReference>
<dbReference type="Gene3D" id="3.30.200.20">
    <property type="entry name" value="Phosphorylase Kinase, domain 1"/>
    <property type="match status" value="1"/>
</dbReference>
<keyword evidence="14" id="KW-1185">Reference proteome</keyword>
<dbReference type="Proteomes" id="UP000037510">
    <property type="component" value="Unassembled WGS sequence"/>
</dbReference>
<gene>
    <name evidence="13" type="ORF">OBRU01_11084</name>
</gene>
<dbReference type="PANTHER" id="PTHR48012">
    <property type="entry name" value="STERILE20-LIKE KINASE, ISOFORM B-RELATED"/>
    <property type="match status" value="1"/>
</dbReference>
<evidence type="ECO:0000256" key="2">
    <source>
        <dbReference type="ARBA" id="ARBA00008874"/>
    </source>
</evidence>